<keyword evidence="1" id="KW-1133">Transmembrane helix</keyword>
<feature type="transmembrane region" description="Helical" evidence="1">
    <location>
        <begin position="161"/>
        <end position="185"/>
    </location>
</feature>
<dbReference type="Pfam" id="PF10067">
    <property type="entry name" value="DUF2306"/>
    <property type="match status" value="1"/>
</dbReference>
<keyword evidence="1" id="KW-0812">Transmembrane</keyword>
<feature type="transmembrane region" description="Helical" evidence="1">
    <location>
        <begin position="95"/>
        <end position="116"/>
    </location>
</feature>
<feature type="transmembrane region" description="Helical" evidence="1">
    <location>
        <begin position="69"/>
        <end position="89"/>
    </location>
</feature>
<feature type="transmembrane region" description="Helical" evidence="1">
    <location>
        <begin position="128"/>
        <end position="149"/>
    </location>
</feature>
<name>A0ABW5LI09_9FLAO</name>
<proteinExistence type="predicted"/>
<dbReference type="RefSeq" id="WP_378292938.1">
    <property type="nucleotide sequence ID" value="NZ_JBHULE010000019.1"/>
</dbReference>
<dbReference type="InterPro" id="IPR018750">
    <property type="entry name" value="DUF2306_membrane"/>
</dbReference>
<comment type="caution">
    <text evidence="2">The sequence shown here is derived from an EMBL/GenBank/DDBJ whole genome shotgun (WGS) entry which is preliminary data.</text>
</comment>
<protein>
    <submittedName>
        <fullName evidence="2">DUF2306 domain-containing protein</fullName>
    </submittedName>
</protein>
<keyword evidence="3" id="KW-1185">Reference proteome</keyword>
<feature type="transmembrane region" description="Helical" evidence="1">
    <location>
        <begin position="32"/>
        <end position="49"/>
    </location>
</feature>
<organism evidence="2 3">
    <name type="scientific">Aquimarina rubra</name>
    <dbReference type="NCBI Taxonomy" id="1920033"/>
    <lineage>
        <taxon>Bacteria</taxon>
        <taxon>Pseudomonadati</taxon>
        <taxon>Bacteroidota</taxon>
        <taxon>Flavobacteriia</taxon>
        <taxon>Flavobacteriales</taxon>
        <taxon>Flavobacteriaceae</taxon>
        <taxon>Aquimarina</taxon>
    </lineage>
</organism>
<evidence type="ECO:0000313" key="2">
    <source>
        <dbReference type="EMBL" id="MFD2563481.1"/>
    </source>
</evidence>
<dbReference type="Proteomes" id="UP001597319">
    <property type="component" value="Unassembled WGS sequence"/>
</dbReference>
<evidence type="ECO:0000256" key="1">
    <source>
        <dbReference type="SAM" id="Phobius"/>
    </source>
</evidence>
<reference evidence="3" key="1">
    <citation type="journal article" date="2019" name="Int. J. Syst. Evol. Microbiol.">
        <title>The Global Catalogue of Microorganisms (GCM) 10K type strain sequencing project: providing services to taxonomists for standard genome sequencing and annotation.</title>
        <authorList>
            <consortium name="The Broad Institute Genomics Platform"/>
            <consortium name="The Broad Institute Genome Sequencing Center for Infectious Disease"/>
            <person name="Wu L."/>
            <person name="Ma J."/>
        </authorList>
    </citation>
    <scope>NUCLEOTIDE SEQUENCE [LARGE SCALE GENOMIC DNA]</scope>
    <source>
        <strain evidence="3">KCTC 52274</strain>
    </source>
</reference>
<gene>
    <name evidence="2" type="ORF">ACFSR1_12450</name>
</gene>
<accession>A0ABW5LI09</accession>
<sequence>MFQITLQYFPIDFDVAFLRIKQQYIHFTHYKIAFYVHVTFSVFSLFAGFTQFSKKVRTKYAKVHKIVGWMYLVSVLLLAAPSGLIIGYYANGGFWSQLAFCLLAIGWFWFTLKAFLAIKQKDYQKHQIFMIRSFALTLSAITLRLWKYLIVLVFQPRPMDVYQIVAWLGWVLNLIIAEIIIIKYIKK</sequence>
<dbReference type="EMBL" id="JBHULE010000019">
    <property type="protein sequence ID" value="MFD2563481.1"/>
    <property type="molecule type" value="Genomic_DNA"/>
</dbReference>
<evidence type="ECO:0000313" key="3">
    <source>
        <dbReference type="Proteomes" id="UP001597319"/>
    </source>
</evidence>
<keyword evidence="1" id="KW-0472">Membrane</keyword>